<protein>
    <submittedName>
        <fullName evidence="2">Uncharacterized protein</fullName>
    </submittedName>
</protein>
<proteinExistence type="predicted"/>
<name>A0A6C0DB03_9ZZZZ</name>
<accession>A0A6C0DB03</accession>
<sequence>METSLPEWGNTTAPLAADRKAEHVTDKRAGVPLLVAASGGLGDS</sequence>
<dbReference type="AlphaFoldDB" id="A0A6C0DB03"/>
<feature type="region of interest" description="Disordered" evidence="1">
    <location>
        <begin position="1"/>
        <end position="21"/>
    </location>
</feature>
<dbReference type="EMBL" id="MN739575">
    <property type="protein sequence ID" value="QHT13570.1"/>
    <property type="molecule type" value="Genomic_DNA"/>
</dbReference>
<evidence type="ECO:0000256" key="1">
    <source>
        <dbReference type="SAM" id="MobiDB-lite"/>
    </source>
</evidence>
<feature type="compositionally biased region" description="Polar residues" evidence="1">
    <location>
        <begin position="1"/>
        <end position="13"/>
    </location>
</feature>
<evidence type="ECO:0000313" key="2">
    <source>
        <dbReference type="EMBL" id="QHT13570.1"/>
    </source>
</evidence>
<reference evidence="2" key="1">
    <citation type="journal article" date="2020" name="Nature">
        <title>Giant virus diversity and host interactions through global metagenomics.</title>
        <authorList>
            <person name="Schulz F."/>
            <person name="Roux S."/>
            <person name="Paez-Espino D."/>
            <person name="Jungbluth S."/>
            <person name="Walsh D.A."/>
            <person name="Denef V.J."/>
            <person name="McMahon K.D."/>
            <person name="Konstantinidis K.T."/>
            <person name="Eloe-Fadrosh E.A."/>
            <person name="Kyrpides N.C."/>
            <person name="Woyke T."/>
        </authorList>
    </citation>
    <scope>NUCLEOTIDE SEQUENCE</scope>
    <source>
        <strain evidence="2">GVMAG-M-3300023174-132</strain>
    </source>
</reference>
<organism evidence="2">
    <name type="scientific">viral metagenome</name>
    <dbReference type="NCBI Taxonomy" id="1070528"/>
    <lineage>
        <taxon>unclassified sequences</taxon>
        <taxon>metagenomes</taxon>
        <taxon>organismal metagenomes</taxon>
    </lineage>
</organism>